<organism evidence="2 3">
    <name type="scientific">Acidianus infernus</name>
    <dbReference type="NCBI Taxonomy" id="12915"/>
    <lineage>
        <taxon>Archaea</taxon>
        <taxon>Thermoproteota</taxon>
        <taxon>Thermoprotei</taxon>
        <taxon>Sulfolobales</taxon>
        <taxon>Sulfolobaceae</taxon>
        <taxon>Acidianus</taxon>
    </lineage>
</organism>
<dbReference type="InterPro" id="IPR019267">
    <property type="entry name" value="CRISPR-assoc_Cas6_C"/>
</dbReference>
<dbReference type="Pfam" id="PF10040">
    <property type="entry name" value="CRISPR_Cas6"/>
    <property type="match status" value="1"/>
</dbReference>
<comment type="caution">
    <text evidence="2">The sequence shown here is derived from an EMBL/GenBank/DDBJ whole genome shotgun (WGS) entry which is preliminary data.</text>
</comment>
<evidence type="ECO:0000313" key="2">
    <source>
        <dbReference type="EMBL" id="MUM63686.1"/>
    </source>
</evidence>
<gene>
    <name evidence="2" type="ORF">D1867_00080</name>
</gene>
<proteinExistence type="predicted"/>
<protein>
    <submittedName>
        <fullName evidence="2">CRISPR system precrRNA processing endoribonuclease RAMP protein Cas6</fullName>
    </submittedName>
</protein>
<name>A0A6A9QEL5_ACIIN</name>
<keyword evidence="3" id="KW-1185">Reference proteome</keyword>
<dbReference type="OrthoDB" id="36576at2157"/>
<dbReference type="Proteomes" id="UP000440125">
    <property type="component" value="Unassembled WGS sequence"/>
</dbReference>
<feature type="domain" description="CRISPR-associated protein Cas6 C-terminal" evidence="1">
    <location>
        <begin position="141"/>
        <end position="252"/>
    </location>
</feature>
<accession>A0A6A9QEL5</accession>
<reference evidence="2 3" key="1">
    <citation type="submission" date="2019-10" db="EMBL/GenBank/DDBJ databases">
        <title>Genome Sequences from Six Type Strain Members of the Archaeal Family Sulfolobaceae: Acidianus ambivalens, Acidianus infernus, Metallosphaera prunae, Stygiolobus azoricus, Sulfolobus metallicus, and Sulfurisphaera ohwakuensis.</title>
        <authorList>
            <person name="Counts J.A."/>
            <person name="Kelly R.M."/>
        </authorList>
    </citation>
    <scope>NUCLEOTIDE SEQUENCE [LARGE SCALE GENOMIC DNA]</scope>
    <source>
        <strain evidence="2 3">DSM 3191</strain>
    </source>
</reference>
<dbReference type="EMBL" id="WFIY01000003">
    <property type="protein sequence ID" value="MUM63686.1"/>
    <property type="molecule type" value="Genomic_DNA"/>
</dbReference>
<evidence type="ECO:0000259" key="1">
    <source>
        <dbReference type="Pfam" id="PF10040"/>
    </source>
</evidence>
<dbReference type="RefSeq" id="WP_155862281.1">
    <property type="nucleotide sequence ID" value="NZ_WFIY01000003.1"/>
</dbReference>
<dbReference type="Gene3D" id="3.30.70.1900">
    <property type="match status" value="1"/>
</dbReference>
<evidence type="ECO:0000313" key="3">
    <source>
        <dbReference type="Proteomes" id="UP000440125"/>
    </source>
</evidence>
<dbReference type="AlphaFoldDB" id="A0A6A9QEL5"/>
<sequence>MFSSYTLTVKMKYERNGNNKFNNFTGKISKIVVLTELPELEVLFRPTKGFFKPIHVSPPINKEAVYPYYERGVLKEVPLDGEYKIRVGLPNELSKGFEEKVKGDLGVRTRIKVEGGLLEFVIERIEKDTFNFGNKVKLCFSPTLLANPFITNRDYRKFFPSPSAVFWIPYALMKNKNNLTPQELAEIESRITESWKTRIKTIWIPYDNGKEPVMIGKVEYRLLKNDDETRKLVETALIIGVGSSRASGFGHVELC</sequence>